<evidence type="ECO:0000256" key="3">
    <source>
        <dbReference type="ARBA" id="ARBA00023274"/>
    </source>
</evidence>
<dbReference type="Gene3D" id="3.30.1140.32">
    <property type="entry name" value="Ribosomal protein S3, C-terminal domain"/>
    <property type="match status" value="1"/>
</dbReference>
<reference evidence="4 5" key="1">
    <citation type="journal article" date="2018" name="Nat. Genet.">
        <title>The Rosa genome provides new insights in the design of modern roses.</title>
        <authorList>
            <person name="Bendahmane M."/>
        </authorList>
    </citation>
    <scope>NUCLEOTIDE SEQUENCE [LARGE SCALE GENOMIC DNA]</scope>
    <source>
        <strain evidence="5">cv. Old Blush</strain>
    </source>
</reference>
<comment type="caution">
    <text evidence="4">The sequence shown here is derived from an EMBL/GenBank/DDBJ whole genome shotgun (WGS) entry which is preliminary data.</text>
</comment>
<dbReference type="AlphaFoldDB" id="A0A2P6PS71"/>
<evidence type="ECO:0000256" key="2">
    <source>
        <dbReference type="ARBA" id="ARBA00022980"/>
    </source>
</evidence>
<dbReference type="Proteomes" id="UP000238479">
    <property type="component" value="Chromosome 6"/>
</dbReference>
<dbReference type="InterPro" id="IPR036419">
    <property type="entry name" value="Ribosomal_S3_C_sf"/>
</dbReference>
<organism evidence="4 5">
    <name type="scientific">Rosa chinensis</name>
    <name type="common">China rose</name>
    <dbReference type="NCBI Taxonomy" id="74649"/>
    <lineage>
        <taxon>Eukaryota</taxon>
        <taxon>Viridiplantae</taxon>
        <taxon>Streptophyta</taxon>
        <taxon>Embryophyta</taxon>
        <taxon>Tracheophyta</taxon>
        <taxon>Spermatophyta</taxon>
        <taxon>Magnoliopsida</taxon>
        <taxon>eudicotyledons</taxon>
        <taxon>Gunneridae</taxon>
        <taxon>Pentapetalae</taxon>
        <taxon>rosids</taxon>
        <taxon>fabids</taxon>
        <taxon>Rosales</taxon>
        <taxon>Rosaceae</taxon>
        <taxon>Rosoideae</taxon>
        <taxon>Rosoideae incertae sedis</taxon>
        <taxon>Rosa</taxon>
    </lineage>
</organism>
<evidence type="ECO:0000313" key="4">
    <source>
        <dbReference type="EMBL" id="PRQ24770.1"/>
    </source>
</evidence>
<proteinExistence type="inferred from homology"/>
<keyword evidence="3" id="KW-0687">Ribonucleoprotein</keyword>
<evidence type="ECO:0000313" key="5">
    <source>
        <dbReference type="Proteomes" id="UP000238479"/>
    </source>
</evidence>
<comment type="similarity">
    <text evidence="1">Belongs to the universal ribosomal protein uS3 family.</text>
</comment>
<dbReference type="EMBL" id="PDCK01000044">
    <property type="protein sequence ID" value="PRQ24770.1"/>
    <property type="molecule type" value="Genomic_DNA"/>
</dbReference>
<keyword evidence="5" id="KW-1185">Reference proteome</keyword>
<dbReference type="STRING" id="74649.A0A2P6PS71"/>
<keyword evidence="2" id="KW-0689">Ribosomal protein</keyword>
<dbReference type="GO" id="GO:1990904">
    <property type="term" value="C:ribonucleoprotein complex"/>
    <property type="evidence" value="ECO:0007669"/>
    <property type="project" value="UniProtKB-KW"/>
</dbReference>
<gene>
    <name evidence="4" type="ORF">RchiOBHm_Chr6g0276121</name>
</gene>
<dbReference type="GO" id="GO:0005840">
    <property type="term" value="C:ribosome"/>
    <property type="evidence" value="ECO:0007669"/>
    <property type="project" value="UniProtKB-KW"/>
</dbReference>
<name>A0A2P6PS71_ROSCH</name>
<dbReference type="Gramene" id="PRQ24770">
    <property type="protein sequence ID" value="PRQ24770"/>
    <property type="gene ID" value="RchiOBHm_Chr6g0276121"/>
</dbReference>
<protein>
    <submittedName>
        <fullName evidence="4">Uncharacterized protein</fullName>
    </submittedName>
</protein>
<accession>A0A2P6PS71</accession>
<evidence type="ECO:0000256" key="1">
    <source>
        <dbReference type="ARBA" id="ARBA00010761"/>
    </source>
</evidence>
<sequence length="77" mass="8888">MFSLGRVFIKVKIMLDWDPNGKQGPMTPLPDLVTIHQPKDDELMSLSGGHQKLKQHLFWPQLILRSQPSQLPQWLNS</sequence>